<keyword evidence="3" id="KW-1003">Cell membrane</keyword>
<evidence type="ECO:0000256" key="8">
    <source>
        <dbReference type="SAM" id="Phobius"/>
    </source>
</evidence>
<gene>
    <name evidence="10" type="ORF">MNBD_GAMMA03-1812</name>
</gene>
<dbReference type="SUPFAM" id="SSF161098">
    <property type="entry name" value="MetI-like"/>
    <property type="match status" value="1"/>
</dbReference>
<feature type="transmembrane region" description="Helical" evidence="8">
    <location>
        <begin position="196"/>
        <end position="217"/>
    </location>
</feature>
<proteinExistence type="predicted"/>
<dbReference type="EMBL" id="UOFC01000073">
    <property type="protein sequence ID" value="VAW45743.1"/>
    <property type="molecule type" value="Genomic_DNA"/>
</dbReference>
<feature type="transmembrane region" description="Helical" evidence="8">
    <location>
        <begin position="48"/>
        <end position="67"/>
    </location>
</feature>
<keyword evidence="6 8" id="KW-1133">Transmembrane helix</keyword>
<evidence type="ECO:0000256" key="2">
    <source>
        <dbReference type="ARBA" id="ARBA00022448"/>
    </source>
</evidence>
<dbReference type="GO" id="GO:0005886">
    <property type="term" value="C:plasma membrane"/>
    <property type="evidence" value="ECO:0007669"/>
    <property type="project" value="UniProtKB-SubCell"/>
</dbReference>
<feature type="transmembrane region" description="Helical" evidence="8">
    <location>
        <begin position="79"/>
        <end position="103"/>
    </location>
</feature>
<name>A0A3B0W024_9ZZZZ</name>
<dbReference type="GO" id="GO:0015098">
    <property type="term" value="F:molybdate ion transmembrane transporter activity"/>
    <property type="evidence" value="ECO:0007669"/>
    <property type="project" value="InterPro"/>
</dbReference>
<organism evidence="10">
    <name type="scientific">hydrothermal vent metagenome</name>
    <dbReference type="NCBI Taxonomy" id="652676"/>
    <lineage>
        <taxon>unclassified sequences</taxon>
        <taxon>metagenomes</taxon>
        <taxon>ecological metagenomes</taxon>
    </lineage>
</organism>
<keyword evidence="4" id="KW-0500">Molybdenum</keyword>
<keyword evidence="7 8" id="KW-0472">Membrane</keyword>
<dbReference type="CDD" id="cd06261">
    <property type="entry name" value="TM_PBP2"/>
    <property type="match status" value="1"/>
</dbReference>
<evidence type="ECO:0000313" key="10">
    <source>
        <dbReference type="EMBL" id="VAW45743.1"/>
    </source>
</evidence>
<dbReference type="NCBIfam" id="TIGR02141">
    <property type="entry name" value="modB_ABC"/>
    <property type="match status" value="1"/>
</dbReference>
<dbReference type="PROSITE" id="PS50928">
    <property type="entry name" value="ABC_TM1"/>
    <property type="match status" value="1"/>
</dbReference>
<feature type="domain" description="ABC transmembrane type-1" evidence="9">
    <location>
        <begin position="10"/>
        <end position="214"/>
    </location>
</feature>
<evidence type="ECO:0000259" key="9">
    <source>
        <dbReference type="PROSITE" id="PS50928"/>
    </source>
</evidence>
<accession>A0A3B0W024</accession>
<feature type="transmembrane region" description="Helical" evidence="8">
    <location>
        <begin position="12"/>
        <end position="36"/>
    </location>
</feature>
<keyword evidence="5 8" id="KW-0812">Transmembrane</keyword>
<dbReference type="PANTHER" id="PTHR30183">
    <property type="entry name" value="MOLYBDENUM TRANSPORT SYSTEM PERMEASE PROTEIN MODB"/>
    <property type="match status" value="1"/>
</dbReference>
<dbReference type="InterPro" id="IPR035906">
    <property type="entry name" value="MetI-like_sf"/>
</dbReference>
<protein>
    <submittedName>
        <fullName evidence="10">Molybdenum ABC transporter permease protein ModB</fullName>
    </submittedName>
</protein>
<feature type="transmembrane region" description="Helical" evidence="8">
    <location>
        <begin position="148"/>
        <end position="169"/>
    </location>
</feature>
<dbReference type="InterPro" id="IPR000515">
    <property type="entry name" value="MetI-like"/>
</dbReference>
<evidence type="ECO:0000256" key="6">
    <source>
        <dbReference type="ARBA" id="ARBA00022989"/>
    </source>
</evidence>
<dbReference type="InterPro" id="IPR011867">
    <property type="entry name" value="ModB_ABC"/>
</dbReference>
<comment type="subcellular location">
    <subcellularLocation>
        <location evidence="1">Cell membrane</location>
        <topology evidence="1">Multi-pass membrane protein</topology>
    </subcellularLocation>
</comment>
<evidence type="ECO:0000256" key="1">
    <source>
        <dbReference type="ARBA" id="ARBA00004651"/>
    </source>
</evidence>
<evidence type="ECO:0000256" key="3">
    <source>
        <dbReference type="ARBA" id="ARBA00022475"/>
    </source>
</evidence>
<reference evidence="10" key="1">
    <citation type="submission" date="2018-06" db="EMBL/GenBank/DDBJ databases">
        <authorList>
            <person name="Zhirakovskaya E."/>
        </authorList>
    </citation>
    <scope>NUCLEOTIDE SEQUENCE</scope>
</reference>
<evidence type="ECO:0000256" key="5">
    <source>
        <dbReference type="ARBA" id="ARBA00022692"/>
    </source>
</evidence>
<dbReference type="PANTHER" id="PTHR30183:SF8">
    <property type="entry name" value="MOLYBDENUM TRANSPORT SYSTEM PERMEASE"/>
    <property type="match status" value="1"/>
</dbReference>
<evidence type="ECO:0000256" key="7">
    <source>
        <dbReference type="ARBA" id="ARBA00023136"/>
    </source>
</evidence>
<keyword evidence="2" id="KW-0813">Transport</keyword>
<dbReference type="AlphaFoldDB" id="A0A3B0W024"/>
<evidence type="ECO:0000256" key="4">
    <source>
        <dbReference type="ARBA" id="ARBA00022505"/>
    </source>
</evidence>
<sequence length="231" mass="24915">MLETLDLEPLWITLQVASYTTVLLILIGTPLALWMAQIKGAKKAVFEAMVALPLVLPPTVLGFYLLVTIGPGGPVGDLWASFGFAPLTFSMTGLVIGSVIYSLPFAVQPLMHGFEQLGKRPVDVAATLGASPVDRFFSVVLPMTRRHYLVAATLAFAHTVGEFGVILMIGGNIPGVTQVASIAVYDHVEALEYSQAHVLSAIMLIMSLLVLTIVYGLNRKMEMKIRRGCSE</sequence>
<dbReference type="Pfam" id="PF00528">
    <property type="entry name" value="BPD_transp_1"/>
    <property type="match status" value="1"/>
</dbReference>
<dbReference type="Gene3D" id="1.10.3720.10">
    <property type="entry name" value="MetI-like"/>
    <property type="match status" value="1"/>
</dbReference>